<reference evidence="3" key="2">
    <citation type="submission" date="2020-05" db="UniProtKB">
        <authorList>
            <consortium name="EnsemblMetazoa"/>
        </authorList>
    </citation>
    <scope>IDENTIFICATION</scope>
    <source>
        <strain evidence="3">FAR1</strain>
    </source>
</reference>
<dbReference type="InterPro" id="IPR025259">
    <property type="entry name" value="CCDC34/181"/>
</dbReference>
<dbReference type="EnsemblMetazoa" id="AFAF003213-RA">
    <property type="protein sequence ID" value="AFAF003213-PA"/>
    <property type="gene ID" value="AFAF003213"/>
</dbReference>
<dbReference type="PANTHER" id="PTHR23247:SF2">
    <property type="entry name" value="COILED-COIL DOMAIN-CONTAINING PROTEIN 34"/>
    <property type="match status" value="1"/>
</dbReference>
<protein>
    <recommendedName>
        <fullName evidence="2">Coiled-coil domain-containing protein</fullName>
    </recommendedName>
</protein>
<sequence>MDVQQTKSAIEVTKIYDELDSDVEEGGNEGKECLEQQEDVSKLVNLFSHMSITEPQNEQNDDTESNSSPEPCAKRDDLSTATTDEESSTSDSSDTIDMSSDDEDNLPNLPTDRGDGDADGCCGSDSNGHIIKVTMVPKTRECDPGAYNRWLKAKNEEKREVRQQEMQLKLQKQQEEEERKEMNKQKIKQWMERKKQECVKPQKQQTELNEKKKMSRAVYQDWLRTAKDKPKPVPLNQGPNTLRGTISKIFVNPEPWKNNCE</sequence>
<evidence type="ECO:0000259" key="2">
    <source>
        <dbReference type="Pfam" id="PF13904"/>
    </source>
</evidence>
<dbReference type="AlphaFoldDB" id="A0A182Q519"/>
<dbReference type="Pfam" id="PF13904">
    <property type="entry name" value="CCDC34"/>
    <property type="match status" value="1"/>
</dbReference>
<dbReference type="EMBL" id="AXCN02000591">
    <property type="status" value="NOT_ANNOTATED_CDS"/>
    <property type="molecule type" value="Genomic_DNA"/>
</dbReference>
<reference evidence="4" key="1">
    <citation type="submission" date="2014-01" db="EMBL/GenBank/DDBJ databases">
        <title>The Genome Sequence of Anopheles farauti FAR1 (V2).</title>
        <authorList>
            <consortium name="The Broad Institute Genomics Platform"/>
            <person name="Neafsey D.E."/>
            <person name="Besansky N."/>
            <person name="Howell P."/>
            <person name="Walton C."/>
            <person name="Young S.K."/>
            <person name="Zeng Q."/>
            <person name="Gargeya S."/>
            <person name="Fitzgerald M."/>
            <person name="Haas B."/>
            <person name="Abouelleil A."/>
            <person name="Allen A.W."/>
            <person name="Alvarado L."/>
            <person name="Arachchi H.M."/>
            <person name="Berlin A.M."/>
            <person name="Chapman S.B."/>
            <person name="Gainer-Dewar J."/>
            <person name="Goldberg J."/>
            <person name="Griggs A."/>
            <person name="Gujja S."/>
            <person name="Hansen M."/>
            <person name="Howarth C."/>
            <person name="Imamovic A."/>
            <person name="Ireland A."/>
            <person name="Larimer J."/>
            <person name="McCowan C."/>
            <person name="Murphy C."/>
            <person name="Pearson M."/>
            <person name="Poon T.W."/>
            <person name="Priest M."/>
            <person name="Roberts A."/>
            <person name="Saif S."/>
            <person name="Shea T."/>
            <person name="Sisk P."/>
            <person name="Sykes S."/>
            <person name="Wortman J."/>
            <person name="Nusbaum C."/>
            <person name="Birren B."/>
        </authorList>
    </citation>
    <scope>NUCLEOTIDE SEQUENCE [LARGE SCALE GENOMIC DNA]</scope>
    <source>
        <strain evidence="4">FAR1</strain>
    </source>
</reference>
<accession>A0A182Q519</accession>
<feature type="region of interest" description="Disordered" evidence="1">
    <location>
        <begin position="1"/>
        <end position="128"/>
    </location>
</feature>
<feature type="compositionally biased region" description="Low complexity" evidence="1">
    <location>
        <begin position="89"/>
        <end position="98"/>
    </location>
</feature>
<dbReference type="STRING" id="69004.A0A182Q519"/>
<feature type="region of interest" description="Disordered" evidence="1">
    <location>
        <begin position="192"/>
        <end position="246"/>
    </location>
</feature>
<dbReference type="PANTHER" id="PTHR23247">
    <property type="entry name" value="NY-REN-41 ANTIGEN L15 -RELATED"/>
    <property type="match status" value="1"/>
</dbReference>
<evidence type="ECO:0000313" key="4">
    <source>
        <dbReference type="Proteomes" id="UP000075886"/>
    </source>
</evidence>
<name>A0A182Q519_9DIPT</name>
<organism evidence="3 4">
    <name type="scientific">Anopheles farauti</name>
    <dbReference type="NCBI Taxonomy" id="69004"/>
    <lineage>
        <taxon>Eukaryota</taxon>
        <taxon>Metazoa</taxon>
        <taxon>Ecdysozoa</taxon>
        <taxon>Arthropoda</taxon>
        <taxon>Hexapoda</taxon>
        <taxon>Insecta</taxon>
        <taxon>Pterygota</taxon>
        <taxon>Neoptera</taxon>
        <taxon>Endopterygota</taxon>
        <taxon>Diptera</taxon>
        <taxon>Nematocera</taxon>
        <taxon>Culicoidea</taxon>
        <taxon>Culicidae</taxon>
        <taxon>Anophelinae</taxon>
        <taxon>Anopheles</taxon>
    </lineage>
</organism>
<feature type="compositionally biased region" description="Acidic residues" evidence="1">
    <location>
        <begin position="18"/>
        <end position="27"/>
    </location>
</feature>
<dbReference type="InterPro" id="IPR045323">
    <property type="entry name" value="CCDC34"/>
</dbReference>
<dbReference type="VEuPathDB" id="VectorBase:AFAF003213"/>
<proteinExistence type="predicted"/>
<feature type="compositionally biased region" description="Polar residues" evidence="1">
    <location>
        <begin position="48"/>
        <end position="58"/>
    </location>
</feature>
<evidence type="ECO:0000313" key="3">
    <source>
        <dbReference type="EnsemblMetazoa" id="AFAF003213-PA"/>
    </source>
</evidence>
<dbReference type="Proteomes" id="UP000075886">
    <property type="component" value="Unassembled WGS sequence"/>
</dbReference>
<feature type="compositionally biased region" description="Low complexity" evidence="1">
    <location>
        <begin position="119"/>
        <end position="128"/>
    </location>
</feature>
<keyword evidence="4" id="KW-1185">Reference proteome</keyword>
<feature type="domain" description="Coiled-coil" evidence="2">
    <location>
        <begin position="192"/>
        <end position="256"/>
    </location>
</feature>
<evidence type="ECO:0000256" key="1">
    <source>
        <dbReference type="SAM" id="MobiDB-lite"/>
    </source>
</evidence>